<dbReference type="CDD" id="cd00761">
    <property type="entry name" value="Glyco_tranf_GTA_type"/>
    <property type="match status" value="1"/>
</dbReference>
<dbReference type="SUPFAM" id="SSF53448">
    <property type="entry name" value="Nucleotide-diphospho-sugar transferases"/>
    <property type="match status" value="1"/>
</dbReference>
<accession>A0A4R6RQ63</accession>
<evidence type="ECO:0000313" key="3">
    <source>
        <dbReference type="Proteomes" id="UP000294593"/>
    </source>
</evidence>
<dbReference type="RefSeq" id="WP_166643413.1">
    <property type="nucleotide sequence ID" value="NZ_SNXW01000001.1"/>
</dbReference>
<dbReference type="Gene3D" id="3.90.550.10">
    <property type="entry name" value="Spore Coat Polysaccharide Biosynthesis Protein SpsA, Chain A"/>
    <property type="match status" value="1"/>
</dbReference>
<dbReference type="GO" id="GO:0016740">
    <property type="term" value="F:transferase activity"/>
    <property type="evidence" value="ECO:0007669"/>
    <property type="project" value="UniProtKB-KW"/>
</dbReference>
<dbReference type="Proteomes" id="UP000294593">
    <property type="component" value="Unassembled WGS sequence"/>
</dbReference>
<feature type="domain" description="Glycosyltransferase 2-like" evidence="1">
    <location>
        <begin position="14"/>
        <end position="140"/>
    </location>
</feature>
<keyword evidence="2" id="KW-0808">Transferase</keyword>
<evidence type="ECO:0000313" key="2">
    <source>
        <dbReference type="EMBL" id="TDP88287.1"/>
    </source>
</evidence>
<keyword evidence="3" id="KW-1185">Reference proteome</keyword>
<proteinExistence type="predicted"/>
<dbReference type="PANTHER" id="PTHR43685:SF2">
    <property type="entry name" value="GLYCOSYLTRANSFERASE 2-LIKE DOMAIN-CONTAINING PROTEIN"/>
    <property type="match status" value="1"/>
</dbReference>
<name>A0A4R6RQ63_9BURK</name>
<dbReference type="InterPro" id="IPR001173">
    <property type="entry name" value="Glyco_trans_2-like"/>
</dbReference>
<dbReference type="InterPro" id="IPR029044">
    <property type="entry name" value="Nucleotide-diphossugar_trans"/>
</dbReference>
<organism evidence="2 3">
    <name type="scientific">Aquabacterium commune</name>
    <dbReference type="NCBI Taxonomy" id="70586"/>
    <lineage>
        <taxon>Bacteria</taxon>
        <taxon>Pseudomonadati</taxon>
        <taxon>Pseudomonadota</taxon>
        <taxon>Betaproteobacteria</taxon>
        <taxon>Burkholderiales</taxon>
        <taxon>Aquabacterium</taxon>
    </lineage>
</organism>
<dbReference type="EMBL" id="SNXW01000001">
    <property type="protein sequence ID" value="TDP88287.1"/>
    <property type="molecule type" value="Genomic_DNA"/>
</dbReference>
<gene>
    <name evidence="2" type="ORF">EV672_101432</name>
</gene>
<dbReference type="AlphaFoldDB" id="A0A4R6RQ63"/>
<comment type="caution">
    <text evidence="2">The sequence shown here is derived from an EMBL/GenBank/DDBJ whole genome shotgun (WGS) entry which is preliminary data.</text>
</comment>
<protein>
    <submittedName>
        <fullName evidence="2">Glycosyl transferase family 2</fullName>
    </submittedName>
</protein>
<sequence>MSPFPPELACQRVSVVIPAYRAAAFVGRAVDSVLAQQPPPAEVIVVDDASPDDIHAALAQHILAGRVRLLRLPHNQGVAAARNAGVRAVDGDVVAFLDADDVWLPEHLSRALSVLDAHPEVDVVLQDFDIVDLHTQQHHGSWFALRHEALARLRTTALDPLTRRVEGGFVGALMSGCFVHMQATVVRRAVFERTMFDERLRCSEDVDWALRSVHLGGATWAVRAQASGVYHRHAQSLTADLTQNHERIERTGLMLFAEYLNWPRLGASDRVQIRRALVRACLDLGYFARSQHRVADAWRFWAIGLRHGLHHGLGLRQAREGAKLLLSTPWMLFQRLSRRRQR</sequence>
<dbReference type="PANTHER" id="PTHR43685">
    <property type="entry name" value="GLYCOSYLTRANSFERASE"/>
    <property type="match status" value="1"/>
</dbReference>
<dbReference type="Pfam" id="PF00535">
    <property type="entry name" value="Glycos_transf_2"/>
    <property type="match status" value="1"/>
</dbReference>
<evidence type="ECO:0000259" key="1">
    <source>
        <dbReference type="Pfam" id="PF00535"/>
    </source>
</evidence>
<reference evidence="2 3" key="1">
    <citation type="submission" date="2019-03" db="EMBL/GenBank/DDBJ databases">
        <title>Genomic Encyclopedia of Type Strains, Phase IV (KMG-IV): sequencing the most valuable type-strain genomes for metagenomic binning, comparative biology and taxonomic classification.</title>
        <authorList>
            <person name="Goeker M."/>
        </authorList>
    </citation>
    <scope>NUCLEOTIDE SEQUENCE [LARGE SCALE GENOMIC DNA]</scope>
    <source>
        <strain evidence="2 3">DSM 11901</strain>
    </source>
</reference>
<dbReference type="InterPro" id="IPR050834">
    <property type="entry name" value="Glycosyltransf_2"/>
</dbReference>